<evidence type="ECO:0000259" key="4">
    <source>
        <dbReference type="PROSITE" id="PS51272"/>
    </source>
</evidence>
<accession>A0A143PR48</accession>
<dbReference type="PANTHER" id="PTHR44858">
    <property type="entry name" value="TETRATRICOPEPTIDE REPEAT PROTEIN 6"/>
    <property type="match status" value="1"/>
</dbReference>
<feature type="repeat" description="TPR" evidence="3">
    <location>
        <begin position="232"/>
        <end position="265"/>
    </location>
</feature>
<name>A0A143PR48_LUTPR</name>
<dbReference type="InterPro" id="IPR011990">
    <property type="entry name" value="TPR-like_helical_dom_sf"/>
</dbReference>
<organism evidence="5 6">
    <name type="scientific">Luteitalea pratensis</name>
    <dbReference type="NCBI Taxonomy" id="1855912"/>
    <lineage>
        <taxon>Bacteria</taxon>
        <taxon>Pseudomonadati</taxon>
        <taxon>Acidobacteriota</taxon>
        <taxon>Vicinamibacteria</taxon>
        <taxon>Vicinamibacterales</taxon>
        <taxon>Vicinamibacteraceae</taxon>
        <taxon>Luteitalea</taxon>
    </lineage>
</organism>
<protein>
    <submittedName>
        <fullName evidence="5">Tetratricopeptide repeat protein</fullName>
    </submittedName>
</protein>
<dbReference type="PANTHER" id="PTHR44858:SF1">
    <property type="entry name" value="UDP-N-ACETYLGLUCOSAMINE--PEPTIDE N-ACETYLGLUCOSAMINYLTRANSFERASE SPINDLY-RELATED"/>
    <property type="match status" value="1"/>
</dbReference>
<dbReference type="Pfam" id="PF00395">
    <property type="entry name" value="SLH"/>
    <property type="match status" value="2"/>
</dbReference>
<reference evidence="5 6" key="1">
    <citation type="journal article" date="2016" name="Genome Announc.">
        <title>First Complete Genome Sequence of a Subdivision 6 Acidobacterium Strain.</title>
        <authorList>
            <person name="Huang S."/>
            <person name="Vieira S."/>
            <person name="Bunk B."/>
            <person name="Riedel T."/>
            <person name="Sproer C."/>
            <person name="Overmann J."/>
        </authorList>
    </citation>
    <scope>NUCLEOTIDE SEQUENCE [LARGE SCALE GENOMIC DNA]</scope>
    <source>
        <strain evidence="6">DSM 100886 HEG_-6_39</strain>
    </source>
</reference>
<dbReference type="SMART" id="SM00028">
    <property type="entry name" value="TPR"/>
    <property type="match status" value="5"/>
</dbReference>
<evidence type="ECO:0000256" key="1">
    <source>
        <dbReference type="ARBA" id="ARBA00022737"/>
    </source>
</evidence>
<evidence type="ECO:0000313" key="5">
    <source>
        <dbReference type="EMBL" id="AMY10608.1"/>
    </source>
</evidence>
<evidence type="ECO:0000256" key="3">
    <source>
        <dbReference type="PROSITE-ProRule" id="PRU00339"/>
    </source>
</evidence>
<keyword evidence="2 3" id="KW-0802">TPR repeat</keyword>
<dbReference type="Gene3D" id="1.25.40.10">
    <property type="entry name" value="Tetratricopeptide repeat domain"/>
    <property type="match status" value="2"/>
</dbReference>
<feature type="domain" description="SLH" evidence="4">
    <location>
        <begin position="389"/>
        <end position="452"/>
    </location>
</feature>
<reference evidence="6" key="2">
    <citation type="submission" date="2016-04" db="EMBL/GenBank/DDBJ databases">
        <title>First Complete Genome Sequence of a Subdivision 6 Acidobacterium.</title>
        <authorList>
            <person name="Huang S."/>
            <person name="Vieira S."/>
            <person name="Bunk B."/>
            <person name="Riedel T."/>
            <person name="Sproeer C."/>
            <person name="Overmann J."/>
        </authorList>
    </citation>
    <scope>NUCLEOTIDE SEQUENCE [LARGE SCALE GENOMIC DNA]</scope>
    <source>
        <strain evidence="6">DSM 100886 HEG_-6_39</strain>
    </source>
</reference>
<dbReference type="InterPro" id="IPR001119">
    <property type="entry name" value="SLH_dom"/>
</dbReference>
<keyword evidence="6" id="KW-1185">Reference proteome</keyword>
<feature type="domain" description="SLH" evidence="4">
    <location>
        <begin position="319"/>
        <end position="382"/>
    </location>
</feature>
<dbReference type="KEGG" id="abac:LuPra_03846"/>
<dbReference type="PROSITE" id="PS50005">
    <property type="entry name" value="TPR"/>
    <property type="match status" value="1"/>
</dbReference>
<dbReference type="EMBL" id="CP015136">
    <property type="protein sequence ID" value="AMY10608.1"/>
    <property type="molecule type" value="Genomic_DNA"/>
</dbReference>
<sequence>MVAAVVLLGVAGGCGSPVLPPVLAPGSERYPDYPKPGLTPDLARQQALAQQHERAWVQLQSGDPRSAERTLRELLKKVPGAYPSQAALGFARLAQDQPADALQWFDRVLQAETGYVPALVGRAEALVELGREGDAFESYQAVLERMPDQPVALRRAEVLRFRAVQSDVSAAQAALSGNRLEEARDHYGRALKASPDSGFLHRDLADVERRLGNTARARGLVDRALVLDPLDARAHALRGALADTSGDTTAALTDYRRALELDPALSELSKRITEIETGLEEAALPAEFKAIGSTLRVTRGETAALLAYRIPALLQDSARGTVLITDSRRHWAQASILLAARAGAMEVYPNHTFQPSAGMNRGDFAAVVTRVLNLVAARTPEAAQRWQDARLTFADVRPGHTLYLAISRAVASGVMQPVEGQTFGISRPMTGAEAVAAVDRLTRLAGQAGRGGGGAGQRGGRRE</sequence>
<dbReference type="InterPro" id="IPR050498">
    <property type="entry name" value="Ycf3"/>
</dbReference>
<dbReference type="AlphaFoldDB" id="A0A143PR48"/>
<keyword evidence="1" id="KW-0677">Repeat</keyword>
<dbReference type="InterPro" id="IPR019734">
    <property type="entry name" value="TPR_rpt"/>
</dbReference>
<dbReference type="SUPFAM" id="SSF48452">
    <property type="entry name" value="TPR-like"/>
    <property type="match status" value="1"/>
</dbReference>
<gene>
    <name evidence="5" type="ORF">LuPra_03846</name>
</gene>
<dbReference type="Pfam" id="PF13432">
    <property type="entry name" value="TPR_16"/>
    <property type="match status" value="2"/>
</dbReference>
<evidence type="ECO:0000256" key="2">
    <source>
        <dbReference type="ARBA" id="ARBA00022803"/>
    </source>
</evidence>
<dbReference type="PROSITE" id="PS51272">
    <property type="entry name" value="SLH"/>
    <property type="match status" value="2"/>
</dbReference>
<proteinExistence type="predicted"/>
<dbReference type="Proteomes" id="UP000076079">
    <property type="component" value="Chromosome"/>
</dbReference>
<evidence type="ECO:0000313" key="6">
    <source>
        <dbReference type="Proteomes" id="UP000076079"/>
    </source>
</evidence>
<dbReference type="STRING" id="1855912.LuPra_03846"/>